<dbReference type="RefSeq" id="WP_144073465.1">
    <property type="nucleotide sequence ID" value="NZ_CP076128.1"/>
</dbReference>
<keyword evidence="1" id="KW-0732">Signal</keyword>
<feature type="chain" id="PRO_5046012905" evidence="1">
    <location>
        <begin position="20"/>
        <end position="780"/>
    </location>
</feature>
<dbReference type="InterPro" id="IPR052036">
    <property type="entry name" value="Hydrolase/PRTase-associated"/>
</dbReference>
<protein>
    <submittedName>
        <fullName evidence="2">Erythromycin esterase family protein</fullName>
    </submittedName>
</protein>
<feature type="signal peptide" evidence="1">
    <location>
        <begin position="1"/>
        <end position="19"/>
    </location>
</feature>
<name>A0ABX8GRZ0_9BACT</name>
<dbReference type="Gene3D" id="1.20.1440.30">
    <property type="entry name" value="Biosynthetic Protein domain"/>
    <property type="match status" value="1"/>
</dbReference>
<organism evidence="2 3">
    <name type="scientific">Flammeovirga kamogawensis</name>
    <dbReference type="NCBI Taxonomy" id="373891"/>
    <lineage>
        <taxon>Bacteria</taxon>
        <taxon>Pseudomonadati</taxon>
        <taxon>Bacteroidota</taxon>
        <taxon>Cytophagia</taxon>
        <taxon>Cytophagales</taxon>
        <taxon>Flammeovirgaceae</taxon>
        <taxon>Flammeovirga</taxon>
    </lineage>
</organism>
<accession>A0ABX8GRZ0</accession>
<dbReference type="Pfam" id="PF05139">
    <property type="entry name" value="Erythro_esteras"/>
    <property type="match status" value="1"/>
</dbReference>
<reference evidence="2 3" key="1">
    <citation type="submission" date="2021-05" db="EMBL/GenBank/DDBJ databases">
        <title>Comparative genomic studies on the polysaccharide-degrading batcterial strains of the Flammeovirga genus.</title>
        <authorList>
            <person name="Zewei F."/>
            <person name="Zheng Z."/>
            <person name="Yu L."/>
            <person name="Ruyue G."/>
            <person name="Yanhong M."/>
            <person name="Yuanyuan C."/>
            <person name="Jingyan G."/>
            <person name="Wenjun H."/>
        </authorList>
    </citation>
    <scope>NUCLEOTIDE SEQUENCE [LARGE SCALE GENOMIC DNA]</scope>
    <source>
        <strain evidence="2 3">YS10</strain>
    </source>
</reference>
<dbReference type="EMBL" id="CP076128">
    <property type="protein sequence ID" value="QWG06032.1"/>
    <property type="molecule type" value="Genomic_DNA"/>
</dbReference>
<dbReference type="Gene3D" id="3.40.1660.10">
    <property type="entry name" value="EreA-like (biosynthetic domain)"/>
    <property type="match status" value="1"/>
</dbReference>
<dbReference type="Gene3D" id="3.30.1870.10">
    <property type="entry name" value="EreA-like, domain 2"/>
    <property type="match status" value="1"/>
</dbReference>
<dbReference type="PANTHER" id="PTHR31299:SF0">
    <property type="entry name" value="ESTERASE, PUTATIVE (AFU_ORTHOLOGUE AFUA_1G05850)-RELATED"/>
    <property type="match status" value="1"/>
</dbReference>
<dbReference type="Gene3D" id="2.60.40.1120">
    <property type="entry name" value="Carboxypeptidase-like, regulatory domain"/>
    <property type="match status" value="1"/>
</dbReference>
<gene>
    <name evidence="2" type="ORF">KM029_11735</name>
</gene>
<dbReference type="InterPro" id="IPR007815">
    <property type="entry name" value="Emycin_Estase"/>
</dbReference>
<dbReference type="SUPFAM" id="SSF159501">
    <property type="entry name" value="EreA/ChaN-like"/>
    <property type="match status" value="1"/>
</dbReference>
<evidence type="ECO:0000313" key="3">
    <source>
        <dbReference type="Proteomes" id="UP000682802"/>
    </source>
</evidence>
<evidence type="ECO:0000256" key="1">
    <source>
        <dbReference type="SAM" id="SignalP"/>
    </source>
</evidence>
<dbReference type="PANTHER" id="PTHR31299">
    <property type="entry name" value="ESTERASE, PUTATIVE (AFU_ORTHOLOGUE AFUA_1G05850)-RELATED"/>
    <property type="match status" value="1"/>
</dbReference>
<keyword evidence="3" id="KW-1185">Reference proteome</keyword>
<dbReference type="SUPFAM" id="SSF49464">
    <property type="entry name" value="Carboxypeptidase regulatory domain-like"/>
    <property type="match status" value="1"/>
</dbReference>
<dbReference type="Pfam" id="PF13715">
    <property type="entry name" value="CarbopepD_reg_2"/>
    <property type="match status" value="1"/>
</dbReference>
<sequence length="780" mass="90844">MKKLTLLVAVLMLCIYSYAQTTQSLYTFDSLSKENLQPLKELLGDTKYVLLGEPDHFHGNVFTAKIETVKFLHEEMGFDLIAFESGFYDLEKANEEIRKGENAKLAYLKSIFNIWNQSKEFHPFLDYVTENISTLQVIGFDQQFSGQYAEEFFERDFKPYFSTEEAFEQWMAIITPVLNYEADDKTEKYEQFKSINESVIQELRNAKTPIKDDLLLTLNHLDRELYNHYINKLYEKDEATFKASDNNLRDEGMGNTFLYLAKKYPSKKIIGWGATAHFSNQIDVLDEQQFKSFKPMGSYIKRALGKEVFILAYTGTINGTVKQQTIEEDFLAQGHKYGFRKVSKEDAKSISLEVDTVAFKGDWTKVVDGFFFLDSLTKDHFSLYDVGEEGIVIEKESYKGIDKTTSFSFQLENEASVLPTYYLKDKASFEKQSGIIYDQKTKNVIPYANIITTKSKRGSSSNKKGAFTIGVPYKEDSITFSSIGYEPITIATSKNDLEIYLTPKVEEMTTLTISSEPLTAKSIMKKVIKNIPKNYTQEAYTRNGVYKGYFTSRKDKKRYYKEESVEEYDKNGYKFVILFPLRYIGFIKTKSAVISEVDSKGIKELKPNTNYKKQKRMYRFNHDPINARHNNYLNLSNLKHYNFEFTDIEIIDDKEVFVIKFEAINLNYKNTIHLDVKSYKGVIYINAEDYAILKIKSTVIEHLEKYNDKGWYKGVEFNELVSFLKHEVTYEQNNDSLYYLKSVIQESNDPIEYDFISYDAYDKKVGKREKEEGKDIRYIY</sequence>
<dbReference type="Proteomes" id="UP000682802">
    <property type="component" value="Chromosome 1"/>
</dbReference>
<proteinExistence type="predicted"/>
<dbReference type="InterPro" id="IPR008969">
    <property type="entry name" value="CarboxyPept-like_regulatory"/>
</dbReference>
<dbReference type="CDD" id="cd14728">
    <property type="entry name" value="Ere-like"/>
    <property type="match status" value="1"/>
</dbReference>
<evidence type="ECO:0000313" key="2">
    <source>
        <dbReference type="EMBL" id="QWG06032.1"/>
    </source>
</evidence>